<feature type="domain" description="Partial AB-hydrolase lipase" evidence="2">
    <location>
        <begin position="106"/>
        <end position="156"/>
    </location>
</feature>
<dbReference type="SUPFAM" id="SSF53474">
    <property type="entry name" value="alpha/beta-Hydrolases"/>
    <property type="match status" value="1"/>
</dbReference>
<dbReference type="PANTHER" id="PTHR11005">
    <property type="entry name" value="LYSOSOMAL ACID LIPASE-RELATED"/>
    <property type="match status" value="1"/>
</dbReference>
<dbReference type="GO" id="GO:0016787">
    <property type="term" value="F:hydrolase activity"/>
    <property type="evidence" value="ECO:0007669"/>
    <property type="project" value="UniProtKB-KW"/>
</dbReference>
<sequence length="461" mass="51484">MIASGFIFTVLIISCNGQLNSFTSLFTDVWTKNPIVQFTARASSEVIANTVDTITKFPLAVAGVLTQGYNFPTLISPTNVIDLTDKFVAEFNSNLNNEDANLNIGDLIIKYGFTVEKHKVQTEDGYILSMYRIPNNGSVIFLMHGLLGSADDYVIAGPESGLAYLLANEGYDVWMGNARGNKHSRHHVKLNPSESVFWDFTWHEIGFYDLPAMIDYALETSNSKTLKYIGHSQGTTAFFVMASEKTHYNNKINLMVALSPVAFMANAKSPVVRLLAPGGPLIHSVTKTLGIYEFLPDNVMIRILKRLMCGNGAIAEILCNNIIFLAAGFDLGQLNITNLPVMFGHTPSGASAKQFVHYGQNVVSNEFRKFDYGLSENLLRYGKSPPPSYTLEQISAPVSLFYSEADWLAHPDDVDKLFNELSNAVDIYKIPYDQFNHIDFLFAKDFKKLIYKRLRKLLLLF</sequence>
<feature type="chain" id="PRO_5045899732" evidence="1">
    <location>
        <begin position="18"/>
        <end position="461"/>
    </location>
</feature>
<proteinExistence type="predicted"/>
<dbReference type="InterPro" id="IPR029058">
    <property type="entry name" value="AB_hydrolase_fold"/>
</dbReference>
<dbReference type="RefSeq" id="XP_026496493.2">
    <property type="nucleotide sequence ID" value="XM_026640708.2"/>
</dbReference>
<dbReference type="Proteomes" id="UP001652626">
    <property type="component" value="Chromosome 18"/>
</dbReference>
<gene>
    <name evidence="4" type="primary">LOC113401006</name>
</gene>
<dbReference type="AlphaFoldDB" id="A0A8B8IHE0"/>
<dbReference type="Pfam" id="PF04083">
    <property type="entry name" value="Abhydro_lipase"/>
    <property type="match status" value="1"/>
</dbReference>
<name>A0A8B8IHE0_VANTA</name>
<reference evidence="4" key="1">
    <citation type="submission" date="2025-08" db="UniProtKB">
        <authorList>
            <consortium name="RefSeq"/>
        </authorList>
    </citation>
    <scope>IDENTIFICATION</scope>
    <source>
        <tissue evidence="4">Whole body</tissue>
    </source>
</reference>
<organism evidence="3 4">
    <name type="scientific">Vanessa tameamea</name>
    <name type="common">Kamehameha butterfly</name>
    <dbReference type="NCBI Taxonomy" id="334116"/>
    <lineage>
        <taxon>Eukaryota</taxon>
        <taxon>Metazoa</taxon>
        <taxon>Ecdysozoa</taxon>
        <taxon>Arthropoda</taxon>
        <taxon>Hexapoda</taxon>
        <taxon>Insecta</taxon>
        <taxon>Pterygota</taxon>
        <taxon>Neoptera</taxon>
        <taxon>Endopterygota</taxon>
        <taxon>Lepidoptera</taxon>
        <taxon>Glossata</taxon>
        <taxon>Ditrysia</taxon>
        <taxon>Papilionoidea</taxon>
        <taxon>Nymphalidae</taxon>
        <taxon>Nymphalinae</taxon>
        <taxon>Vanessa</taxon>
    </lineage>
</organism>
<dbReference type="Gene3D" id="3.40.50.1820">
    <property type="entry name" value="alpha/beta hydrolase"/>
    <property type="match status" value="1"/>
</dbReference>
<accession>A0A8B8IHE0</accession>
<keyword evidence="1" id="KW-0732">Signal</keyword>
<feature type="signal peptide" evidence="1">
    <location>
        <begin position="1"/>
        <end position="17"/>
    </location>
</feature>
<evidence type="ECO:0000256" key="1">
    <source>
        <dbReference type="SAM" id="SignalP"/>
    </source>
</evidence>
<dbReference type="InterPro" id="IPR006693">
    <property type="entry name" value="AB_hydrolase_lipase"/>
</dbReference>
<dbReference type="GO" id="GO:0016042">
    <property type="term" value="P:lipid catabolic process"/>
    <property type="evidence" value="ECO:0007669"/>
    <property type="project" value="UniProtKB-KW"/>
</dbReference>
<dbReference type="OMA" id="LGIEMCQ"/>
<keyword evidence="3" id="KW-1185">Reference proteome</keyword>
<protein>
    <submittedName>
        <fullName evidence="4">Lipase 3-like</fullName>
    </submittedName>
</protein>
<evidence type="ECO:0000259" key="2">
    <source>
        <dbReference type="Pfam" id="PF04083"/>
    </source>
</evidence>
<evidence type="ECO:0000313" key="4">
    <source>
        <dbReference type="RefSeq" id="XP_026496493.2"/>
    </source>
</evidence>
<evidence type="ECO:0000313" key="3">
    <source>
        <dbReference type="Proteomes" id="UP001652626"/>
    </source>
</evidence>
<dbReference type="GeneID" id="113401006"/>
<dbReference type="OrthoDB" id="9974421at2759"/>